<dbReference type="Proteomes" id="UP001139408">
    <property type="component" value="Unassembled WGS sequence"/>
</dbReference>
<evidence type="ECO:0000313" key="1">
    <source>
        <dbReference type="EMBL" id="MCL1107635.1"/>
    </source>
</evidence>
<dbReference type="EMBL" id="JAKILJ010000073">
    <property type="protein sequence ID" value="MCL1107635.1"/>
    <property type="molecule type" value="Genomic_DNA"/>
</dbReference>
<reference evidence="1" key="1">
    <citation type="submission" date="2022-01" db="EMBL/GenBank/DDBJ databases">
        <title>Whole genome-based taxonomy of the Shewanellaceae.</title>
        <authorList>
            <person name="Martin-Rodriguez A.J."/>
        </authorList>
    </citation>
    <scope>NUCLEOTIDE SEQUENCE</scope>
    <source>
        <strain evidence="1">DSM 23803</strain>
    </source>
</reference>
<comment type="caution">
    <text evidence="1">The sequence shown here is derived from an EMBL/GenBank/DDBJ whole genome shotgun (WGS) entry which is preliminary data.</text>
</comment>
<organism evidence="1 2">
    <name type="scientific">Shewanella algicola</name>
    <dbReference type="NCBI Taxonomy" id="640633"/>
    <lineage>
        <taxon>Bacteria</taxon>
        <taxon>Pseudomonadati</taxon>
        <taxon>Pseudomonadota</taxon>
        <taxon>Gammaproteobacteria</taxon>
        <taxon>Alteromonadales</taxon>
        <taxon>Shewanellaceae</taxon>
        <taxon>Shewanella</taxon>
    </lineage>
</organism>
<dbReference type="AlphaFoldDB" id="A0A9X2CBI0"/>
<protein>
    <submittedName>
        <fullName evidence="1">Uncharacterized protein</fullName>
    </submittedName>
</protein>
<gene>
    <name evidence="1" type="ORF">L2749_20735</name>
</gene>
<dbReference type="RefSeq" id="WP_188927057.1">
    <property type="nucleotide sequence ID" value="NZ_BMQI01000073.1"/>
</dbReference>
<sequence>MWCELSLWHLEHLIAANNLELVDEQEASALALVAHSVSSILISHQLVTWFN</sequence>
<evidence type="ECO:0000313" key="2">
    <source>
        <dbReference type="Proteomes" id="UP001139408"/>
    </source>
</evidence>
<accession>A0A9X2CBI0</accession>
<name>A0A9X2CBI0_9GAMM</name>
<keyword evidence="2" id="KW-1185">Reference proteome</keyword>
<proteinExistence type="predicted"/>